<keyword evidence="1" id="KW-0812">Transmembrane</keyword>
<dbReference type="Proteomes" id="UP000552644">
    <property type="component" value="Unassembled WGS sequence"/>
</dbReference>
<proteinExistence type="predicted"/>
<dbReference type="RefSeq" id="WP_184717778.1">
    <property type="nucleotide sequence ID" value="NZ_JACHJP010000004.1"/>
</dbReference>
<dbReference type="AlphaFoldDB" id="A0A7W7QPQ9"/>
<feature type="transmembrane region" description="Helical" evidence="1">
    <location>
        <begin position="50"/>
        <end position="69"/>
    </location>
</feature>
<evidence type="ECO:0000313" key="2">
    <source>
        <dbReference type="EMBL" id="MBB4917515.1"/>
    </source>
</evidence>
<feature type="transmembrane region" description="Helical" evidence="1">
    <location>
        <begin position="229"/>
        <end position="246"/>
    </location>
</feature>
<evidence type="ECO:0000313" key="3">
    <source>
        <dbReference type="Proteomes" id="UP000552644"/>
    </source>
</evidence>
<feature type="transmembrane region" description="Helical" evidence="1">
    <location>
        <begin position="206"/>
        <end position="223"/>
    </location>
</feature>
<feature type="transmembrane region" description="Helical" evidence="1">
    <location>
        <begin position="76"/>
        <end position="94"/>
    </location>
</feature>
<keyword evidence="1" id="KW-0472">Membrane</keyword>
<organism evidence="2 3">
    <name type="scientific">Streptosporangium saharense</name>
    <dbReference type="NCBI Taxonomy" id="1706840"/>
    <lineage>
        <taxon>Bacteria</taxon>
        <taxon>Bacillati</taxon>
        <taxon>Actinomycetota</taxon>
        <taxon>Actinomycetes</taxon>
        <taxon>Streptosporangiales</taxon>
        <taxon>Streptosporangiaceae</taxon>
        <taxon>Streptosporangium</taxon>
    </lineage>
</organism>
<comment type="caution">
    <text evidence="2">The sequence shown here is derived from an EMBL/GenBank/DDBJ whole genome shotgun (WGS) entry which is preliminary data.</text>
</comment>
<name>A0A7W7QPQ9_9ACTN</name>
<feature type="transmembrane region" description="Helical" evidence="1">
    <location>
        <begin position="258"/>
        <end position="277"/>
    </location>
</feature>
<keyword evidence="3" id="KW-1185">Reference proteome</keyword>
<feature type="transmembrane region" description="Helical" evidence="1">
    <location>
        <begin position="131"/>
        <end position="151"/>
    </location>
</feature>
<evidence type="ECO:0000256" key="1">
    <source>
        <dbReference type="SAM" id="Phobius"/>
    </source>
</evidence>
<keyword evidence="1" id="KW-1133">Transmembrane helix</keyword>
<feature type="transmembrane region" description="Helical" evidence="1">
    <location>
        <begin position="100"/>
        <end position="119"/>
    </location>
</feature>
<reference evidence="2 3" key="1">
    <citation type="submission" date="2020-08" db="EMBL/GenBank/DDBJ databases">
        <title>Genomic Encyclopedia of Type Strains, Phase III (KMG-III): the genomes of soil and plant-associated and newly described type strains.</title>
        <authorList>
            <person name="Whitman W."/>
        </authorList>
    </citation>
    <scope>NUCLEOTIDE SEQUENCE [LARGE SCALE GENOMIC DNA]</scope>
    <source>
        <strain evidence="2 3">CECT 8840</strain>
    </source>
</reference>
<dbReference type="EMBL" id="JACHJP010000004">
    <property type="protein sequence ID" value="MBB4917515.1"/>
    <property type="molecule type" value="Genomic_DNA"/>
</dbReference>
<protein>
    <submittedName>
        <fullName evidence="2">Uncharacterized protein</fullName>
    </submittedName>
</protein>
<sequence>MRELTVMPRLCAVLAASGPVVLTAFGVGRSDLPWFCSSAGPYALEGTPVEALFLGVLLLPVVVAGLVAYGSRRITLAAAVVTGAVLVLGLLVSGPGQARALPWPLLICYPVAIAALLLAPRLPASGRRYGVAPWVAVFFASWGALFCRLVPEVGERSLTAFYAPSEAPNALPLWFVEADRIGLPVVLVALAAFTCAVGLSRRVGVSAAAALLLFPAFDAVTSGGDPLLVRWHLVLAALLVVWPVRLRAGFGSLRRMRTVAVTAVVVLSALWLVVSSYS</sequence>
<accession>A0A7W7QPQ9</accession>
<gene>
    <name evidence="2" type="ORF">FHS44_004623</name>
</gene>
<feature type="transmembrane region" description="Helical" evidence="1">
    <location>
        <begin position="181"/>
        <end position="199"/>
    </location>
</feature>